<dbReference type="EMBL" id="QXFU01000033">
    <property type="protein sequence ID" value="KAE9047190.1"/>
    <property type="molecule type" value="Genomic_DNA"/>
</dbReference>
<dbReference type="Proteomes" id="UP000435112">
    <property type="component" value="Unassembled WGS sequence"/>
</dbReference>
<evidence type="ECO:0000256" key="3">
    <source>
        <dbReference type="SAM" id="MobiDB-lite"/>
    </source>
</evidence>
<dbReference type="Pfam" id="PF13359">
    <property type="entry name" value="DDE_Tnp_4"/>
    <property type="match status" value="1"/>
</dbReference>
<feature type="region of interest" description="Disordered" evidence="3">
    <location>
        <begin position="261"/>
        <end position="286"/>
    </location>
</feature>
<dbReference type="InterPro" id="IPR027806">
    <property type="entry name" value="HARBI1_dom"/>
</dbReference>
<dbReference type="GO" id="GO:0046872">
    <property type="term" value="F:metal ion binding"/>
    <property type="evidence" value="ECO:0007669"/>
    <property type="project" value="UniProtKB-KW"/>
</dbReference>
<proteinExistence type="predicted"/>
<feature type="domain" description="DDE Tnp4" evidence="4">
    <location>
        <begin position="75"/>
        <end position="216"/>
    </location>
</feature>
<name>A0A6A3P0I7_9STRA</name>
<evidence type="ECO:0000256" key="2">
    <source>
        <dbReference type="ARBA" id="ARBA00022723"/>
    </source>
</evidence>
<protein>
    <recommendedName>
        <fullName evidence="4">DDE Tnp4 domain-containing protein</fullName>
    </recommendedName>
</protein>
<reference evidence="5 6" key="1">
    <citation type="submission" date="2018-09" db="EMBL/GenBank/DDBJ databases">
        <title>Genomic investigation of the strawberry pathogen Phytophthora fragariae indicates pathogenicity is determined by transcriptional variation in three key races.</title>
        <authorList>
            <person name="Adams T.M."/>
            <person name="Armitage A.D."/>
            <person name="Sobczyk M.K."/>
            <person name="Bates H.J."/>
            <person name="Dunwell J.M."/>
            <person name="Nellist C.F."/>
            <person name="Harrison R.J."/>
        </authorList>
    </citation>
    <scope>NUCLEOTIDE SEQUENCE [LARGE SCALE GENOMIC DNA]</scope>
    <source>
        <strain evidence="5 6">SCRP324</strain>
    </source>
</reference>
<feature type="compositionally biased region" description="Acidic residues" evidence="3">
    <location>
        <begin position="277"/>
        <end position="286"/>
    </location>
</feature>
<evidence type="ECO:0000313" key="6">
    <source>
        <dbReference type="Proteomes" id="UP000435112"/>
    </source>
</evidence>
<organism evidence="5 6">
    <name type="scientific">Phytophthora rubi</name>
    <dbReference type="NCBI Taxonomy" id="129364"/>
    <lineage>
        <taxon>Eukaryota</taxon>
        <taxon>Sar</taxon>
        <taxon>Stramenopiles</taxon>
        <taxon>Oomycota</taxon>
        <taxon>Peronosporomycetes</taxon>
        <taxon>Peronosporales</taxon>
        <taxon>Peronosporaceae</taxon>
        <taxon>Phytophthora</taxon>
    </lineage>
</organism>
<evidence type="ECO:0000259" key="4">
    <source>
        <dbReference type="Pfam" id="PF13359"/>
    </source>
</evidence>
<gene>
    <name evidence="5" type="ORF">PR002_g1167</name>
</gene>
<sequence length="286" mass="32832">MLHATFQKMVRKFLYAIGPHLYGTFVSELAEKAAMEKLVLSGKTFKYFPCARYATDVTFQQANRPVGNHNEAIAYFRSNGLALDCSAHSKGSVADITTFRSNDVFHVKALKKLPGEVHLADEGPMRGTYPNEWAVLTEKGYQGLGADFRAIHPKRHQRMQPSSLEDMRQNDNISHDRVIVENYFGRLKTLWSVCADKWRWDEKSCDLFFRTCVALTSAHVRLRPLRAEEGDDYQRYVARLRAIGLSIKERQAAKRRAYRENRQARLAVSRRNHDTDLSESDGETQM</sequence>
<keyword evidence="2" id="KW-0479">Metal-binding</keyword>
<dbReference type="AlphaFoldDB" id="A0A6A3P0I7"/>
<accession>A0A6A3P0I7</accession>
<comment type="caution">
    <text evidence="5">The sequence shown here is derived from an EMBL/GenBank/DDBJ whole genome shotgun (WGS) entry which is preliminary data.</text>
</comment>
<comment type="cofactor">
    <cofactor evidence="1">
        <name>a divalent metal cation</name>
        <dbReference type="ChEBI" id="CHEBI:60240"/>
    </cofactor>
</comment>
<dbReference type="OrthoDB" id="122071at2759"/>
<evidence type="ECO:0000256" key="1">
    <source>
        <dbReference type="ARBA" id="ARBA00001968"/>
    </source>
</evidence>
<evidence type="ECO:0000313" key="5">
    <source>
        <dbReference type="EMBL" id="KAE9047190.1"/>
    </source>
</evidence>